<dbReference type="InterPro" id="IPR017871">
    <property type="entry name" value="ABC_transporter-like_CS"/>
</dbReference>
<dbReference type="Pfam" id="PF00005">
    <property type="entry name" value="ABC_tran"/>
    <property type="match status" value="1"/>
</dbReference>
<evidence type="ECO:0000259" key="5">
    <source>
        <dbReference type="PROSITE" id="PS50893"/>
    </source>
</evidence>
<name>A0A9J6RHI1_9GAMM</name>
<feature type="domain" description="ABC transporter" evidence="5">
    <location>
        <begin position="10"/>
        <end position="246"/>
    </location>
</feature>
<dbReference type="AlphaFoldDB" id="A0A9J6RHI1"/>
<accession>A0A9J6RHI1</accession>
<dbReference type="EMBL" id="JAPTGG010000001">
    <property type="protein sequence ID" value="MCZ0863728.1"/>
    <property type="molecule type" value="Genomic_DNA"/>
</dbReference>
<evidence type="ECO:0000256" key="4">
    <source>
        <dbReference type="SAM" id="Coils"/>
    </source>
</evidence>
<evidence type="ECO:0000256" key="3">
    <source>
        <dbReference type="ARBA" id="ARBA00022840"/>
    </source>
</evidence>
<reference evidence="6 7" key="1">
    <citation type="submission" date="2022-12" db="EMBL/GenBank/DDBJ databases">
        <title>Dasania phycosphaerae sp. nov., isolated from particulate material of the south coast of Korea.</title>
        <authorList>
            <person name="Jiang Y."/>
        </authorList>
    </citation>
    <scope>NUCLEOTIDE SEQUENCE [LARGE SCALE GENOMIC DNA]</scope>
    <source>
        <strain evidence="6 7">GY-19</strain>
    </source>
</reference>
<dbReference type="InterPro" id="IPR003439">
    <property type="entry name" value="ABC_transporter-like_ATP-bd"/>
</dbReference>
<dbReference type="PROSITE" id="PS00211">
    <property type="entry name" value="ABC_TRANSPORTER_1"/>
    <property type="match status" value="1"/>
</dbReference>
<dbReference type="Proteomes" id="UP001069090">
    <property type="component" value="Unassembled WGS sequence"/>
</dbReference>
<dbReference type="PANTHER" id="PTHR43023">
    <property type="entry name" value="PROTEIN TRIGALACTOSYLDIACYLGLYCEROL 3, CHLOROPLASTIC"/>
    <property type="match status" value="1"/>
</dbReference>
<dbReference type="Gene3D" id="3.40.50.300">
    <property type="entry name" value="P-loop containing nucleotide triphosphate hydrolases"/>
    <property type="match status" value="1"/>
</dbReference>
<dbReference type="InterPro" id="IPR003593">
    <property type="entry name" value="AAA+_ATPase"/>
</dbReference>
<protein>
    <submittedName>
        <fullName evidence="6">ATP-binding cassette domain-containing protein</fullName>
    </submittedName>
</protein>
<dbReference type="SUPFAM" id="SSF52540">
    <property type="entry name" value="P-loop containing nucleoside triphosphate hydrolases"/>
    <property type="match status" value="1"/>
</dbReference>
<organism evidence="6 7">
    <name type="scientific">Dasania phycosphaerae</name>
    <dbReference type="NCBI Taxonomy" id="2950436"/>
    <lineage>
        <taxon>Bacteria</taxon>
        <taxon>Pseudomonadati</taxon>
        <taxon>Pseudomonadota</taxon>
        <taxon>Gammaproteobacteria</taxon>
        <taxon>Cellvibrionales</taxon>
        <taxon>Spongiibacteraceae</taxon>
        <taxon>Dasania</taxon>
    </lineage>
</organism>
<dbReference type="RefSeq" id="WP_258329872.1">
    <property type="nucleotide sequence ID" value="NZ_JAPTGG010000001.1"/>
</dbReference>
<evidence type="ECO:0000256" key="1">
    <source>
        <dbReference type="ARBA" id="ARBA00022448"/>
    </source>
</evidence>
<evidence type="ECO:0000313" key="6">
    <source>
        <dbReference type="EMBL" id="MCZ0863728.1"/>
    </source>
</evidence>
<feature type="coiled-coil region" evidence="4">
    <location>
        <begin position="111"/>
        <end position="138"/>
    </location>
</feature>
<keyword evidence="4" id="KW-0175">Coiled coil</keyword>
<evidence type="ECO:0000313" key="7">
    <source>
        <dbReference type="Proteomes" id="UP001069090"/>
    </source>
</evidence>
<gene>
    <name evidence="6" type="ORF">O0V09_00865</name>
</gene>
<keyword evidence="1" id="KW-0813">Transport</keyword>
<keyword evidence="7" id="KW-1185">Reference proteome</keyword>
<sequence length="257" mass="28173">MTDTQPKEMIRISGLVNRFGDHLVHDGIDLSVYEHEVLGIVGGSGTGKSVLLNCMLGLRIPTAGEVRLFGKNICQDEDGKLSFCQSRWGVLFQTGALFSGLTVLENVMTPIQEHSNASQQLIKEIACLKLRMVGLKQEAFDKYPSELSGGMIKRAALARALAMEPKIIFLDEPTAGLDPISAAEFDALILYLRAHLNLTVVMISHDMDSLLTICDRFAVIVDKKAISGKRDDIIKHPHPWIQQYFGGVRGRAALASA</sequence>
<dbReference type="SMART" id="SM00382">
    <property type="entry name" value="AAA"/>
    <property type="match status" value="1"/>
</dbReference>
<proteinExistence type="predicted"/>
<dbReference type="InterPro" id="IPR027417">
    <property type="entry name" value="P-loop_NTPase"/>
</dbReference>
<dbReference type="PROSITE" id="PS50893">
    <property type="entry name" value="ABC_TRANSPORTER_2"/>
    <property type="match status" value="1"/>
</dbReference>
<keyword evidence="3 6" id="KW-0067">ATP-binding</keyword>
<comment type="caution">
    <text evidence="6">The sequence shown here is derived from an EMBL/GenBank/DDBJ whole genome shotgun (WGS) entry which is preliminary data.</text>
</comment>
<dbReference type="GO" id="GO:0016887">
    <property type="term" value="F:ATP hydrolysis activity"/>
    <property type="evidence" value="ECO:0007669"/>
    <property type="project" value="InterPro"/>
</dbReference>
<keyword evidence="2" id="KW-0547">Nucleotide-binding</keyword>
<dbReference type="GO" id="GO:0005524">
    <property type="term" value="F:ATP binding"/>
    <property type="evidence" value="ECO:0007669"/>
    <property type="project" value="UniProtKB-KW"/>
</dbReference>
<dbReference type="PANTHER" id="PTHR43023:SF3">
    <property type="entry name" value="PROTEIN TRIGALACTOSYLDIACYLGLYCEROL 3, CHLOROPLASTIC"/>
    <property type="match status" value="1"/>
</dbReference>
<evidence type="ECO:0000256" key="2">
    <source>
        <dbReference type="ARBA" id="ARBA00022741"/>
    </source>
</evidence>